<feature type="coiled-coil region" evidence="1">
    <location>
        <begin position="1068"/>
        <end position="1117"/>
    </location>
</feature>
<feature type="compositionally biased region" description="Basic and acidic residues" evidence="2">
    <location>
        <begin position="459"/>
        <end position="470"/>
    </location>
</feature>
<feature type="region of interest" description="Disordered" evidence="2">
    <location>
        <begin position="820"/>
        <end position="852"/>
    </location>
</feature>
<dbReference type="Pfam" id="PF12874">
    <property type="entry name" value="zf-met"/>
    <property type="match status" value="1"/>
</dbReference>
<feature type="compositionally biased region" description="Basic and acidic residues" evidence="2">
    <location>
        <begin position="1205"/>
        <end position="1222"/>
    </location>
</feature>
<feature type="region of interest" description="Disordered" evidence="2">
    <location>
        <begin position="1195"/>
        <end position="1222"/>
    </location>
</feature>
<feature type="compositionally biased region" description="Basic and acidic residues" evidence="2">
    <location>
        <begin position="843"/>
        <end position="852"/>
    </location>
</feature>
<accession>A0A1B6KY82</accession>
<protein>
    <recommendedName>
        <fullName evidence="3">U1-type domain-containing protein</fullName>
    </recommendedName>
</protein>
<sequence length="1747" mass="196856">MEDVRMLVQEEGRAARNLVAFHVDLASPVSVSGKTVNRKPPSSPRLLNEVRMTKRSSLVAKTGSRVRSASTGRDKKSELQARYWAFLFGNLERAVDEIYRTCESDESVTECKEVILVLENFTRDFHNLIEWFRLKWEYENTPPPQRPTSMAWEIRKTSPVKVMYLTRMEKAMDKSDQPSPARKQLNFISDVRGEERPRRAVTPCSEQILANRYGLSFGDLNLREHLNCGSSEADCGVLHHSNVVESNKENCPVAAVDVGENKAEIISSDQSSQTDSVRLQNIKVAQKTNTAAVTKKPPSFGKSLGGTATKTVTLAPLAVSKAVPGVSVRKTVPLSPTSSAPPRGVIPGRNVAAATFVPGKKPATVSQAKTNLVVNKTNCNTPSKSQNNLSPTIDKTVIQVLESNVTVDTNRLVEQTTANNVKEGNDSGIIFGEEDLTSKFNDSVKEPLKCSNINKELDVSDREEVEKSVKENSNYEDTTYKEGKDDASQTKKISIKEHSKDVSNGEKEDLNDKSKSVTDSVDNNKLKSCERNKGEDKFVEVPLTDGELLSSERKLENSTMKDLDKSVIQEKTIVNGEKVIKPEKCDKNIMTDVLLVPSSQPSVVKQAAMKVTSLVRNKTVPNFVRKSSETLNTSDSASEPVKTLRGSAINTNKTLSVRKQSSIPEVVSEKPAYAAVSKIYRSNTAIELRHSRAGFGRTVSSVPKTMTPGREMSSLQKGRVSLIKSQALVKNSSSAFKSEQNLKKKNSVDEDGWETVKGRNRWRLSQSSGNIKARTMTASSRFYLPSPATSLPALALATEETETDPKPAKLHKDKQNQEIAKANRTTLRNTKGESVLKPVMKSDPVKKSKNKEELADRKLKTIVNDRKRISNIRLKSSTLKKPLEETEKTKSAEIKIDKFMDILSSEDERMNEEDLRKSMELYEEEKMLTKEIQDLEKAEIELDTETDDAESDSEATVGNEDEDTNCRITALKASYENVCHELSWADQMDTLEKLEQLMAMDTSIKGIPMSERLNTLEQLEELVARHPGRALELHQKLSSPSRRRPLPDTIQRHHARQASAHQKREQLLHDKSAKMRELLNKVEEVKVAQAQLLVERKKRLADKLKRAEENRALHLRSIQRKAHDEEEKLREIAFINELEAQNKRHDFMALCQEQQERLQGILEERQRRQEEKAAKEAAVEERRRILEAERQDKLEKMQERRRKREERIGREQQEKEKERLELAREKARDREERLQALQAAQLATVEELQKKIQQKQFDSARRHEENIEHIRQRALESGALRGAADDEAPRLTPYDTHKLCRVCNVLIESEVYLLSHLRGKAHQEAVKDRDDSEEVITDAPPDKMNAKLAQDRERQRALRKRCKKIRSRMALRGEEYLTKQSTLATKKLESPNKGRLFKCLKDVDKLHTSQGVGQWPNNAITLLERNLGEINRILEKQNTLDQKVFRDLNGFTTLSNILNLALDIPKNMSPYLPPKCFLTTCTVYNLACTNNPDNSRFVFFTNKIALVLDLLLNRLNVLITDDYKTSNKSSTNLPVDPVAGALMKLFALILSHSQENVTGDLPDMGPRLQDIISYTVSVGVVDKLALYCSSVRDPIDNNPQAAAFLLSAILLLTTLAQTRCGLARGDPTQLVATLRVTELVGGVSMLYGMLLHQGAPPRDAVSTLPPLPHHTVTVTRATLRLLRAVAQLDLQIFQNVLGAEGMSLQLRHIASYLLWYCCHAEERDLLHQVIEVVGYFAVMHHDNQMML</sequence>
<dbReference type="GO" id="GO:0003676">
    <property type="term" value="F:nucleic acid binding"/>
    <property type="evidence" value="ECO:0007669"/>
    <property type="project" value="InterPro"/>
</dbReference>
<evidence type="ECO:0000259" key="3">
    <source>
        <dbReference type="SMART" id="SM00451"/>
    </source>
</evidence>
<feature type="domain" description="U1-type" evidence="3">
    <location>
        <begin position="1295"/>
        <end position="1329"/>
    </location>
</feature>
<feature type="region of interest" description="Disordered" evidence="2">
    <location>
        <begin position="943"/>
        <end position="962"/>
    </location>
</feature>
<feature type="region of interest" description="Disordered" evidence="2">
    <location>
        <begin position="459"/>
        <end position="521"/>
    </location>
</feature>
<keyword evidence="1" id="KW-0175">Coiled coil</keyword>
<evidence type="ECO:0000256" key="1">
    <source>
        <dbReference type="SAM" id="Coils"/>
    </source>
</evidence>
<dbReference type="EMBL" id="GEBQ01023568">
    <property type="protein sequence ID" value="JAT16409.1"/>
    <property type="molecule type" value="Transcribed_RNA"/>
</dbReference>
<dbReference type="InterPro" id="IPR032446">
    <property type="entry name" value="SCAPER_N"/>
</dbReference>
<dbReference type="Pfam" id="PF16501">
    <property type="entry name" value="SCAPER_N"/>
    <property type="match status" value="1"/>
</dbReference>
<evidence type="ECO:0000313" key="4">
    <source>
        <dbReference type="EMBL" id="JAT16409.1"/>
    </source>
</evidence>
<dbReference type="InterPro" id="IPR036236">
    <property type="entry name" value="Znf_C2H2_sf"/>
</dbReference>
<feature type="compositionally biased region" description="Basic and acidic residues" evidence="2">
    <location>
        <begin position="478"/>
        <end position="521"/>
    </location>
</feature>
<feature type="region of interest" description="Disordered" evidence="2">
    <location>
        <begin position="1035"/>
        <end position="1061"/>
    </location>
</feature>
<gene>
    <name evidence="4" type="ORF">g.38099</name>
</gene>
<reference evidence="4" key="1">
    <citation type="submission" date="2015-11" db="EMBL/GenBank/DDBJ databases">
        <title>De novo transcriptome assembly of four potential Pierce s Disease insect vectors from Arizona vineyards.</title>
        <authorList>
            <person name="Tassone E.E."/>
        </authorList>
    </citation>
    <scope>NUCLEOTIDE SEQUENCE</scope>
</reference>
<name>A0A1B6KY82_9HEMI</name>
<evidence type="ECO:0000256" key="2">
    <source>
        <dbReference type="SAM" id="MobiDB-lite"/>
    </source>
</evidence>
<dbReference type="PANTHER" id="PTHR31434:SF2">
    <property type="entry name" value="S PHASE CYCLIN A-ASSOCIATED PROTEIN IN THE ENDOPLASMIC RETICULUM"/>
    <property type="match status" value="1"/>
</dbReference>
<dbReference type="Gene3D" id="3.30.160.60">
    <property type="entry name" value="Classic Zinc Finger"/>
    <property type="match status" value="1"/>
</dbReference>
<proteinExistence type="predicted"/>
<dbReference type="InterPro" id="IPR013087">
    <property type="entry name" value="Znf_C2H2_type"/>
</dbReference>
<feature type="non-terminal residue" evidence="4">
    <location>
        <position position="1747"/>
    </location>
</feature>
<dbReference type="SMART" id="SM00451">
    <property type="entry name" value="ZnF_U1"/>
    <property type="match status" value="1"/>
</dbReference>
<dbReference type="PANTHER" id="PTHR31434">
    <property type="entry name" value="S PHASE CYCLIN A-ASSOCIATED PROTEIN IN THE ENDOPLASMIC RETICULUM"/>
    <property type="match status" value="1"/>
</dbReference>
<organism evidence="4">
    <name type="scientific">Graphocephala atropunctata</name>
    <dbReference type="NCBI Taxonomy" id="36148"/>
    <lineage>
        <taxon>Eukaryota</taxon>
        <taxon>Metazoa</taxon>
        <taxon>Ecdysozoa</taxon>
        <taxon>Arthropoda</taxon>
        <taxon>Hexapoda</taxon>
        <taxon>Insecta</taxon>
        <taxon>Pterygota</taxon>
        <taxon>Neoptera</taxon>
        <taxon>Paraneoptera</taxon>
        <taxon>Hemiptera</taxon>
        <taxon>Auchenorrhyncha</taxon>
        <taxon>Membracoidea</taxon>
        <taxon>Cicadellidae</taxon>
        <taxon>Cicadellinae</taxon>
        <taxon>Cicadellini</taxon>
        <taxon>Graphocephala</taxon>
    </lineage>
</organism>
<dbReference type="SUPFAM" id="SSF57667">
    <property type="entry name" value="beta-beta-alpha zinc fingers"/>
    <property type="match status" value="1"/>
</dbReference>
<dbReference type="InterPro" id="IPR003604">
    <property type="entry name" value="Matrin/U1-like-C_Znf_C2H2"/>
</dbReference>
<dbReference type="GO" id="GO:0008270">
    <property type="term" value="F:zinc ion binding"/>
    <property type="evidence" value="ECO:0007669"/>
    <property type="project" value="InterPro"/>
</dbReference>